<dbReference type="Pfam" id="PF03447">
    <property type="entry name" value="NAD_binding_3"/>
    <property type="match status" value="1"/>
</dbReference>
<organism evidence="16 17">
    <name type="scientific">Melghirimyces algeriensis</name>
    <dbReference type="NCBI Taxonomy" id="910412"/>
    <lineage>
        <taxon>Bacteria</taxon>
        <taxon>Bacillati</taxon>
        <taxon>Bacillota</taxon>
        <taxon>Bacilli</taxon>
        <taxon>Bacillales</taxon>
        <taxon>Thermoactinomycetaceae</taxon>
        <taxon>Melghirimyces</taxon>
    </lineage>
</organism>
<evidence type="ECO:0000256" key="12">
    <source>
        <dbReference type="RuleBase" id="RU000579"/>
    </source>
</evidence>
<dbReference type="Pfam" id="PF00742">
    <property type="entry name" value="Homoserine_dh"/>
    <property type="match status" value="1"/>
</dbReference>
<keyword evidence="10 12" id="KW-0486">Methionine biosynthesis</keyword>
<keyword evidence="7 12" id="KW-0791">Threonine biosynthesis</keyword>
<feature type="domain" description="Homoserine dehydrogenase catalytic" evidence="14">
    <location>
        <begin position="135"/>
        <end position="314"/>
    </location>
</feature>
<dbReference type="GO" id="GO:0009086">
    <property type="term" value="P:methionine biosynthetic process"/>
    <property type="evidence" value="ECO:0007669"/>
    <property type="project" value="UniProtKB-KW"/>
</dbReference>
<evidence type="ECO:0000256" key="1">
    <source>
        <dbReference type="ARBA" id="ARBA00005056"/>
    </source>
</evidence>
<dbReference type="FunFam" id="3.30.360.10:FF:000005">
    <property type="entry name" value="Homoserine dehydrogenase"/>
    <property type="match status" value="1"/>
</dbReference>
<name>A0A521ETS9_9BACL</name>
<dbReference type="GO" id="GO:0050661">
    <property type="term" value="F:NADP binding"/>
    <property type="evidence" value="ECO:0007669"/>
    <property type="project" value="InterPro"/>
</dbReference>
<reference evidence="16 17" key="1">
    <citation type="submission" date="2017-05" db="EMBL/GenBank/DDBJ databases">
        <authorList>
            <person name="Varghese N."/>
            <person name="Submissions S."/>
        </authorList>
    </citation>
    <scope>NUCLEOTIDE SEQUENCE [LARGE SCALE GENOMIC DNA]</scope>
    <source>
        <strain evidence="16 17">DSM 45474</strain>
    </source>
</reference>
<keyword evidence="17" id="KW-1185">Reference proteome</keyword>
<dbReference type="PANTHER" id="PTHR43331:SF1">
    <property type="entry name" value="HOMOSERINE DEHYDROGENASE"/>
    <property type="match status" value="1"/>
</dbReference>
<dbReference type="RefSeq" id="WP_185956316.1">
    <property type="nucleotide sequence ID" value="NZ_FXTI01000010.1"/>
</dbReference>
<dbReference type="GO" id="GO:0004412">
    <property type="term" value="F:homoserine dehydrogenase activity"/>
    <property type="evidence" value="ECO:0007669"/>
    <property type="project" value="UniProtKB-EC"/>
</dbReference>
<comment type="similarity">
    <text evidence="3 13">Belongs to the homoserine dehydrogenase family.</text>
</comment>
<dbReference type="SUPFAM" id="SSF55347">
    <property type="entry name" value="Glyceraldehyde-3-phosphate dehydrogenase-like, C-terminal domain"/>
    <property type="match status" value="1"/>
</dbReference>
<evidence type="ECO:0000256" key="9">
    <source>
        <dbReference type="ARBA" id="ARBA00023053"/>
    </source>
</evidence>
<comment type="pathway">
    <text evidence="1 12">Amino-acid biosynthesis; L-threonine biosynthesis; L-threonine from L-aspartate: step 3/5.</text>
</comment>
<evidence type="ECO:0000256" key="13">
    <source>
        <dbReference type="RuleBase" id="RU004171"/>
    </source>
</evidence>
<dbReference type="EMBL" id="FXTI01000010">
    <property type="protein sequence ID" value="SMO86500.1"/>
    <property type="molecule type" value="Genomic_DNA"/>
</dbReference>
<evidence type="ECO:0000256" key="6">
    <source>
        <dbReference type="ARBA" id="ARBA00022605"/>
    </source>
</evidence>
<keyword evidence="9" id="KW-0915">Sodium</keyword>
<proteinExistence type="inferred from homology"/>
<keyword evidence="8 12" id="KW-0560">Oxidoreductase</keyword>
<evidence type="ECO:0000313" key="17">
    <source>
        <dbReference type="Proteomes" id="UP000315636"/>
    </source>
</evidence>
<dbReference type="Proteomes" id="UP000315636">
    <property type="component" value="Unassembled WGS sequence"/>
</dbReference>
<keyword evidence="6 12" id="KW-0028">Amino-acid biosynthesis</keyword>
<dbReference type="NCBIfam" id="NF004976">
    <property type="entry name" value="PRK06349.1"/>
    <property type="match status" value="1"/>
</dbReference>
<evidence type="ECO:0000256" key="10">
    <source>
        <dbReference type="ARBA" id="ARBA00023167"/>
    </source>
</evidence>
<evidence type="ECO:0000256" key="7">
    <source>
        <dbReference type="ARBA" id="ARBA00022697"/>
    </source>
</evidence>
<dbReference type="InterPro" id="IPR019811">
    <property type="entry name" value="HDH_CS"/>
</dbReference>
<dbReference type="UniPathway" id="UPA00051">
    <property type="reaction ID" value="UER00465"/>
</dbReference>
<evidence type="ECO:0000256" key="11">
    <source>
        <dbReference type="ARBA" id="ARBA00048841"/>
    </source>
</evidence>
<evidence type="ECO:0000256" key="2">
    <source>
        <dbReference type="ARBA" id="ARBA00005062"/>
    </source>
</evidence>
<evidence type="ECO:0000259" key="15">
    <source>
        <dbReference type="Pfam" id="PF03447"/>
    </source>
</evidence>
<dbReference type="GO" id="GO:0009088">
    <property type="term" value="P:threonine biosynthetic process"/>
    <property type="evidence" value="ECO:0007669"/>
    <property type="project" value="UniProtKB-UniPathway"/>
</dbReference>
<dbReference type="InterPro" id="IPR001342">
    <property type="entry name" value="HDH_cat"/>
</dbReference>
<dbReference type="UniPathway" id="UPA00050">
    <property type="reaction ID" value="UER00063"/>
</dbReference>
<keyword evidence="12" id="KW-0521">NADP</keyword>
<comment type="pathway">
    <text evidence="2 12">Amino-acid biosynthesis; L-methionine biosynthesis via de novo pathway; L-homoserine from L-aspartate: step 3/3.</text>
</comment>
<accession>A0A521ETS9</accession>
<evidence type="ECO:0000313" key="16">
    <source>
        <dbReference type="EMBL" id="SMO86500.1"/>
    </source>
</evidence>
<comment type="catalytic activity">
    <reaction evidence="11">
        <text>L-homoserine + NADP(+) = L-aspartate 4-semialdehyde + NADPH + H(+)</text>
        <dbReference type="Rhea" id="RHEA:15761"/>
        <dbReference type="ChEBI" id="CHEBI:15378"/>
        <dbReference type="ChEBI" id="CHEBI:57476"/>
        <dbReference type="ChEBI" id="CHEBI:57783"/>
        <dbReference type="ChEBI" id="CHEBI:58349"/>
        <dbReference type="ChEBI" id="CHEBI:537519"/>
        <dbReference type="EC" id="1.1.1.3"/>
    </reaction>
    <physiologicalReaction direction="right-to-left" evidence="11">
        <dbReference type="Rhea" id="RHEA:15763"/>
    </physiologicalReaction>
</comment>
<gene>
    <name evidence="16" type="ORF">SAMN06264849_11073</name>
</gene>
<evidence type="ECO:0000256" key="3">
    <source>
        <dbReference type="ARBA" id="ARBA00006753"/>
    </source>
</evidence>
<dbReference type="InterPro" id="IPR036291">
    <property type="entry name" value="NAD(P)-bd_dom_sf"/>
</dbReference>
<dbReference type="SUPFAM" id="SSF51735">
    <property type="entry name" value="NAD(P)-binding Rossmann-fold domains"/>
    <property type="match status" value="1"/>
</dbReference>
<dbReference type="InterPro" id="IPR005106">
    <property type="entry name" value="Asp/hSer_DH_NAD-bd"/>
</dbReference>
<dbReference type="AlphaFoldDB" id="A0A521ETS9"/>
<protein>
    <recommendedName>
        <fullName evidence="5 12">Homoserine dehydrogenase</fullName>
        <ecNumber evidence="4 12">1.1.1.3</ecNumber>
    </recommendedName>
</protein>
<dbReference type="PROSITE" id="PS01042">
    <property type="entry name" value="HOMOSER_DHGENASE"/>
    <property type="match status" value="1"/>
</dbReference>
<dbReference type="Gene3D" id="3.40.50.720">
    <property type="entry name" value="NAD(P)-binding Rossmann-like Domain"/>
    <property type="match status" value="1"/>
</dbReference>
<sequence length="421" mass="46013">MNQIGVGLLGFGTVGSGVFHALRSQEDVIFRRTGTSLKVRTVLVQNHEKKRIPDVRSILTTDFSDVLKTDIQVVVEAMGGVEPALTYVKQAMEMGLHIVTANKELVAKHGVELERTARRKGVQFLCEASVGGGIPVLGTLLHFLKSNRIYRISGILNGTTNYILSRMSDEGDSFEQVLEEARRQGYAEADPTADIDGFDAAYKLSILGRIAFEADVPVSNIRREGIRDVTALELNLARRLGYTIKLLAVGEQYGENGPITLGVEPTLLSITHPLASVHGIYNAIHLEGDVVQDLTLVGQGAGDLPTSSAILEDLCNLFVLSPPKRSLSREPLLLPEEQRGGVRFVCLEPSQTSEDLNANELRQRLQSIGLPVEDTVVSPEGGAAFIIHRWHPSFPSVLVAELGWDISRMTIRPVHGAKRVY</sequence>
<dbReference type="Gene3D" id="3.30.360.10">
    <property type="entry name" value="Dihydrodipicolinate Reductase, domain 2"/>
    <property type="match status" value="1"/>
</dbReference>
<dbReference type="PANTHER" id="PTHR43331">
    <property type="entry name" value="HOMOSERINE DEHYDROGENASE"/>
    <property type="match status" value="1"/>
</dbReference>
<evidence type="ECO:0000256" key="8">
    <source>
        <dbReference type="ARBA" id="ARBA00023002"/>
    </source>
</evidence>
<dbReference type="EC" id="1.1.1.3" evidence="4 12"/>
<evidence type="ECO:0000256" key="4">
    <source>
        <dbReference type="ARBA" id="ARBA00013213"/>
    </source>
</evidence>
<feature type="domain" description="Aspartate/homoserine dehydrogenase NAD-binding" evidence="15">
    <location>
        <begin position="10"/>
        <end position="126"/>
    </location>
</feature>
<evidence type="ECO:0000259" key="14">
    <source>
        <dbReference type="Pfam" id="PF00742"/>
    </source>
</evidence>
<evidence type="ECO:0000256" key="5">
    <source>
        <dbReference type="ARBA" id="ARBA00013376"/>
    </source>
</evidence>